<dbReference type="Proteomes" id="UP000297729">
    <property type="component" value="Unassembled WGS sequence"/>
</dbReference>
<reference evidence="1 2" key="1">
    <citation type="submission" date="2019-03" db="EMBL/GenBank/DDBJ databases">
        <title>Draft Genome Sequence of Duganella callidus sp. nov., a Novel Duganella Species Isolated from Cultivated Soil.</title>
        <authorList>
            <person name="Raths R."/>
            <person name="Peta V."/>
            <person name="Bucking H."/>
        </authorList>
    </citation>
    <scope>NUCLEOTIDE SEQUENCE [LARGE SCALE GENOMIC DNA]</scope>
    <source>
        <strain evidence="1 2">DN04</strain>
    </source>
</reference>
<keyword evidence="2" id="KW-1185">Reference proteome</keyword>
<evidence type="ECO:0000313" key="2">
    <source>
        <dbReference type="Proteomes" id="UP000297729"/>
    </source>
</evidence>
<protein>
    <submittedName>
        <fullName evidence="1">Uncharacterized protein</fullName>
    </submittedName>
</protein>
<sequence>MIEKLLENWLDRASERSYQAVFVQMLAAEGYTVLHSTRHCLLEYGKDILAIAPDGVGCAFQLKGDPGGRMKISEFRKDIQPQLTQLMAQSPSYPGFPTGAHRAYLVSNGQFEEEVQVAVREMNNGPYPSKTLLWSRGHLLDMCKIHASALWPSELKDNRALLELYMADPREPLDVDILSGMMESILKLSADNDCLKQTELARAASSTAWLTGIVTAIHAENENHHAVISAWTLCCVSLIAASEKHGDASVSAVGESLKLAKNALIDALAALWSDVTKKDHLVEGDAFTDPEIFGWRVGVLFGLLSCLSIADEEIPILDAASRNALRSWLKQPPRQPELWGEAVVAHLIPWVTWLRINDPTRRPDAEISELATAVIVANQPNSTIALANPYYDFDAVLRHRLGMPLSAKRRSLAREAIAGNSYTAEALLHLLVRANMKGKCKSLWARFTKLSHHRLVLDKSWHYCLVQAPTGSNETKIYPSSYQWSQLKCEALNGICRGEVPSVLQRSPWLLALWWQVAPHRMNSEAVRVFVDEILPGWGT</sequence>
<dbReference type="OrthoDB" id="8436066at2"/>
<proteinExistence type="predicted"/>
<dbReference type="AlphaFoldDB" id="A0A4Y9SMC2"/>
<gene>
    <name evidence="1" type="ORF">E4L98_06350</name>
</gene>
<accession>A0A4Y9SMC2</accession>
<comment type="caution">
    <text evidence="1">The sequence shown here is derived from an EMBL/GenBank/DDBJ whole genome shotgun (WGS) entry which is preliminary data.</text>
</comment>
<dbReference type="EMBL" id="SPVG01000063">
    <property type="protein sequence ID" value="TFW27815.1"/>
    <property type="molecule type" value="Genomic_DNA"/>
</dbReference>
<evidence type="ECO:0000313" key="1">
    <source>
        <dbReference type="EMBL" id="TFW27815.1"/>
    </source>
</evidence>
<dbReference type="RefSeq" id="WP_135200726.1">
    <property type="nucleotide sequence ID" value="NZ_SPVG01000063.1"/>
</dbReference>
<name>A0A4Y9SMC2_9BURK</name>
<organism evidence="1 2">
    <name type="scientific">Duganella callida</name>
    <dbReference type="NCBI Taxonomy" id="2561932"/>
    <lineage>
        <taxon>Bacteria</taxon>
        <taxon>Pseudomonadati</taxon>
        <taxon>Pseudomonadota</taxon>
        <taxon>Betaproteobacteria</taxon>
        <taxon>Burkholderiales</taxon>
        <taxon>Oxalobacteraceae</taxon>
        <taxon>Telluria group</taxon>
        <taxon>Duganella</taxon>
    </lineage>
</organism>